<keyword evidence="6" id="KW-1185">Reference proteome</keyword>
<protein>
    <submittedName>
        <fullName evidence="7">Hydroxyacid oxidase 1-like</fullName>
    </submittedName>
</protein>
<evidence type="ECO:0000313" key="7">
    <source>
        <dbReference type="RefSeq" id="XP_006816635.1"/>
    </source>
</evidence>
<feature type="transmembrane region" description="Helical" evidence="4">
    <location>
        <begin position="6"/>
        <end position="23"/>
    </location>
</feature>
<name>A0ABM0M9E4_SACKO</name>
<dbReference type="Proteomes" id="UP000694865">
    <property type="component" value="Unplaced"/>
</dbReference>
<evidence type="ECO:0000256" key="2">
    <source>
        <dbReference type="ARBA" id="ARBA00023002"/>
    </source>
</evidence>
<dbReference type="InterPro" id="IPR037396">
    <property type="entry name" value="FMN_HAD"/>
</dbReference>
<evidence type="ECO:0000256" key="3">
    <source>
        <dbReference type="ARBA" id="ARBA00024042"/>
    </source>
</evidence>
<evidence type="ECO:0000256" key="1">
    <source>
        <dbReference type="ARBA" id="ARBA00001917"/>
    </source>
</evidence>
<proteinExistence type="inferred from homology"/>
<keyword evidence="4" id="KW-0472">Membrane</keyword>
<sequence length="396" mass="44379">MDIVLGIAVTLVVAIAVQLILVWRKKRMFAKMMHRHLKKGLFSIEEYQEYARKRLPRSTFDYFTDGAGNQSTQQDNETAFKRYRLRQRVLKNIAAPDMSTTLLDSHVTLPIGLGPVLRKSWAWPKGDLCSARAAGEYGICEIVPCYSEQSLEEIARVNTESIKWLQIYLSKQAYHKELIRRAEAAGYKAIVVTVDGHWKRIVYSDWRNMIFKHMLKTTHGNFNGDNFIKAYSQHVVEHASWDDIQEVTKITNLPIILKGIMEPEDALLAIKYGAKAIIVSNHGGRMMDSLPGALDVLPNIVKAVNGEIEVYLDGGVRYGGDILKALALGAKACFIGRPLLYGLSYQGEEGVKQVLNLLKEDLERAMLCTGCKSISQIGPSVISEYQLACCHSNSAD</sequence>
<dbReference type="CDD" id="cd02809">
    <property type="entry name" value="alpha_hydroxyacid_oxid_FMN"/>
    <property type="match status" value="1"/>
</dbReference>
<dbReference type="PROSITE" id="PS51349">
    <property type="entry name" value="FMN_HYDROXY_ACID_DH_2"/>
    <property type="match status" value="1"/>
</dbReference>
<keyword evidence="2" id="KW-0560">Oxidoreductase</keyword>
<organism evidence="6 7">
    <name type="scientific">Saccoglossus kowalevskii</name>
    <name type="common">Acorn worm</name>
    <dbReference type="NCBI Taxonomy" id="10224"/>
    <lineage>
        <taxon>Eukaryota</taxon>
        <taxon>Metazoa</taxon>
        <taxon>Hemichordata</taxon>
        <taxon>Enteropneusta</taxon>
        <taxon>Harrimaniidae</taxon>
        <taxon>Saccoglossus</taxon>
    </lineage>
</organism>
<dbReference type="PANTHER" id="PTHR10578">
    <property type="entry name" value="S -2-HYDROXY-ACID OXIDASE-RELATED"/>
    <property type="match status" value="1"/>
</dbReference>
<feature type="non-terminal residue" evidence="7">
    <location>
        <position position="396"/>
    </location>
</feature>
<accession>A0ABM0M9E4</accession>
<dbReference type="PANTHER" id="PTHR10578:SF149">
    <property type="entry name" value="2-HYDROXYACID OXIDASE 2"/>
    <property type="match status" value="1"/>
</dbReference>
<keyword evidence="4" id="KW-1133">Transmembrane helix</keyword>
<evidence type="ECO:0000259" key="5">
    <source>
        <dbReference type="PROSITE" id="PS51349"/>
    </source>
</evidence>
<gene>
    <name evidence="7" type="primary">LOC100377076</name>
</gene>
<dbReference type="InterPro" id="IPR012133">
    <property type="entry name" value="Alpha-hydoxy_acid_DH_FMN"/>
</dbReference>
<dbReference type="InterPro" id="IPR000262">
    <property type="entry name" value="FMN-dep_DH"/>
</dbReference>
<reference evidence="7" key="1">
    <citation type="submission" date="2025-08" db="UniProtKB">
        <authorList>
            <consortium name="RefSeq"/>
        </authorList>
    </citation>
    <scope>IDENTIFICATION</scope>
    <source>
        <tissue evidence="7">Testes</tissue>
    </source>
</reference>
<feature type="domain" description="FMN hydroxy acid dehydrogenase" evidence="5">
    <location>
        <begin position="36"/>
        <end position="387"/>
    </location>
</feature>
<dbReference type="PIRSF" id="PIRSF000138">
    <property type="entry name" value="Al-hdrx_acd_dh"/>
    <property type="match status" value="1"/>
</dbReference>
<dbReference type="SUPFAM" id="SSF51395">
    <property type="entry name" value="FMN-linked oxidoreductases"/>
    <property type="match status" value="1"/>
</dbReference>
<evidence type="ECO:0000313" key="6">
    <source>
        <dbReference type="Proteomes" id="UP000694865"/>
    </source>
</evidence>
<dbReference type="InterPro" id="IPR013785">
    <property type="entry name" value="Aldolase_TIM"/>
</dbReference>
<comment type="similarity">
    <text evidence="3">Belongs to the FMN-dependent alpha-hydroxy acid dehydrogenase family.</text>
</comment>
<evidence type="ECO:0000256" key="4">
    <source>
        <dbReference type="SAM" id="Phobius"/>
    </source>
</evidence>
<comment type="cofactor">
    <cofactor evidence="1">
        <name>FMN</name>
        <dbReference type="ChEBI" id="CHEBI:58210"/>
    </cofactor>
</comment>
<dbReference type="RefSeq" id="XP_006816635.1">
    <property type="nucleotide sequence ID" value="XM_006816572.1"/>
</dbReference>
<dbReference type="Pfam" id="PF01070">
    <property type="entry name" value="FMN_dh"/>
    <property type="match status" value="1"/>
</dbReference>
<keyword evidence="4" id="KW-0812">Transmembrane</keyword>
<dbReference type="GeneID" id="100377076"/>
<dbReference type="Gene3D" id="3.20.20.70">
    <property type="entry name" value="Aldolase class I"/>
    <property type="match status" value="1"/>
</dbReference>